<sequence>MAQRVEFSSDGVRCIGYLRSAGAQPAPCVVLCTGFGGTQDTPALTATAADVAAAGYHAVTFDYRSFGESDGEPRQVVSIEGQLADIAAAVERARSLPNVDPARIVLWGTSLGGGHVVVAAARDHRVAAVISQIPFNGFPRRVQGRSAWSTLRLLAVMAEDAGRAKLRWPPRYIPAVGAPGELAVMTGPDVQNAIAGMDSATWRNQAAPRGLIEMMRYRPGDVAHLVTCPVLVCIGTEDAEATPQNAAELAHRAPRGELREYPAGHFDFYSEDLRRAVCADQVAFLRRVSGG</sequence>
<evidence type="ECO:0000313" key="4">
    <source>
        <dbReference type="EMBL" id="OPE45109.1"/>
    </source>
</evidence>
<gene>
    <name evidence="4" type="ORF">BV510_29100</name>
    <name evidence="5" type="ORF">CRI78_21265</name>
</gene>
<accession>A0A1Q4H599</accession>
<comment type="caution">
    <text evidence="4">The sequence shown here is derived from an EMBL/GenBank/DDBJ whole genome shotgun (WGS) entry which is preliminary data.</text>
</comment>
<feature type="domain" description="Serine aminopeptidase S33" evidence="3">
    <location>
        <begin position="24"/>
        <end position="264"/>
    </location>
</feature>
<dbReference type="SUPFAM" id="SSF53474">
    <property type="entry name" value="alpha/beta-Hydrolases"/>
    <property type="match status" value="1"/>
</dbReference>
<dbReference type="Proteomes" id="UP000191039">
    <property type="component" value="Unassembled WGS sequence"/>
</dbReference>
<dbReference type="PANTHER" id="PTHR22946:SF9">
    <property type="entry name" value="POLYKETIDE TRANSFERASE AF380"/>
    <property type="match status" value="1"/>
</dbReference>
<dbReference type="InterPro" id="IPR029058">
    <property type="entry name" value="AB_hydrolase_fold"/>
</dbReference>
<comment type="similarity">
    <text evidence="1">Belongs to the AB hydrolase superfamily.</text>
</comment>
<organism evidence="4 6">
    <name type="scientific">Mycolicibacterium diernhoferi</name>
    <dbReference type="NCBI Taxonomy" id="1801"/>
    <lineage>
        <taxon>Bacteria</taxon>
        <taxon>Bacillati</taxon>
        <taxon>Actinomycetota</taxon>
        <taxon>Actinomycetes</taxon>
        <taxon>Mycobacteriales</taxon>
        <taxon>Mycobacteriaceae</taxon>
        <taxon>Mycolicibacterium</taxon>
    </lineage>
</organism>
<dbReference type="GO" id="GO:0052689">
    <property type="term" value="F:carboxylic ester hydrolase activity"/>
    <property type="evidence" value="ECO:0007669"/>
    <property type="project" value="UniProtKB-ARBA"/>
</dbReference>
<evidence type="ECO:0000313" key="6">
    <source>
        <dbReference type="Proteomes" id="UP000191039"/>
    </source>
</evidence>
<dbReference type="OrthoDB" id="5902829at2"/>
<dbReference type="EMBL" id="PDCR01000031">
    <property type="protein sequence ID" value="PEG52425.1"/>
    <property type="molecule type" value="Genomic_DNA"/>
</dbReference>
<dbReference type="EMBL" id="MIJD01000549">
    <property type="protein sequence ID" value="OPE45109.1"/>
    <property type="molecule type" value="Genomic_DNA"/>
</dbReference>
<dbReference type="Gene3D" id="3.40.50.1820">
    <property type="entry name" value="alpha/beta hydrolase"/>
    <property type="match status" value="1"/>
</dbReference>
<keyword evidence="7" id="KW-1185">Reference proteome</keyword>
<dbReference type="RefSeq" id="WP_073859332.1">
    <property type="nucleotide sequence ID" value="NZ_BAAATC010000018.1"/>
</dbReference>
<dbReference type="Pfam" id="PF12146">
    <property type="entry name" value="Hydrolase_4"/>
    <property type="match status" value="1"/>
</dbReference>
<proteinExistence type="inferred from homology"/>
<dbReference type="AlphaFoldDB" id="A0A1Q4H599"/>
<evidence type="ECO:0000256" key="1">
    <source>
        <dbReference type="ARBA" id="ARBA00008645"/>
    </source>
</evidence>
<dbReference type="STRING" id="1801.BRW64_25820"/>
<evidence type="ECO:0000313" key="7">
    <source>
        <dbReference type="Proteomes" id="UP000220340"/>
    </source>
</evidence>
<dbReference type="InterPro" id="IPR022742">
    <property type="entry name" value="Hydrolase_4"/>
</dbReference>
<reference evidence="5 7" key="2">
    <citation type="submission" date="2017-10" db="EMBL/GenBank/DDBJ databases">
        <title>The new phylogeny of genus Mycobacterium.</title>
        <authorList>
            <person name="Tortoli E."/>
            <person name="Trovato A."/>
            <person name="Cirillo D.M."/>
        </authorList>
    </citation>
    <scope>NUCLEOTIDE SEQUENCE [LARGE SCALE GENOMIC DNA]</scope>
    <source>
        <strain evidence="5 7">IP141170001</strain>
    </source>
</reference>
<evidence type="ECO:0000259" key="3">
    <source>
        <dbReference type="Pfam" id="PF12146"/>
    </source>
</evidence>
<dbReference type="PANTHER" id="PTHR22946">
    <property type="entry name" value="DIENELACTONE HYDROLASE DOMAIN-CONTAINING PROTEIN-RELATED"/>
    <property type="match status" value="1"/>
</dbReference>
<keyword evidence="2 4" id="KW-0378">Hydrolase</keyword>
<evidence type="ECO:0000313" key="5">
    <source>
        <dbReference type="EMBL" id="PEG52425.1"/>
    </source>
</evidence>
<evidence type="ECO:0000256" key="2">
    <source>
        <dbReference type="ARBA" id="ARBA00022801"/>
    </source>
</evidence>
<dbReference type="InterPro" id="IPR050261">
    <property type="entry name" value="FrsA_esterase"/>
</dbReference>
<dbReference type="Proteomes" id="UP000220340">
    <property type="component" value="Unassembled WGS sequence"/>
</dbReference>
<name>A0A1Q4H599_9MYCO</name>
<protein>
    <submittedName>
        <fullName evidence="4">Alpha/beta hydrolase</fullName>
    </submittedName>
</protein>
<reference evidence="4 6" key="1">
    <citation type="submission" date="2016-09" db="EMBL/GenBank/DDBJ databases">
        <title>genome sequences of unsequenced Mycobacteria.</title>
        <authorList>
            <person name="Greninger A.L."/>
            <person name="Jerome K.R."/>
            <person name="Mcnair B."/>
            <person name="Wallis C."/>
            <person name="Fang F."/>
        </authorList>
    </citation>
    <scope>NUCLEOTIDE SEQUENCE [LARGE SCALE GENOMIC DNA]</scope>
    <source>
        <strain evidence="4 6">BM1</strain>
    </source>
</reference>